<evidence type="ECO:0000256" key="1">
    <source>
        <dbReference type="SAM" id="MobiDB-lite"/>
    </source>
</evidence>
<evidence type="ECO:0000313" key="2">
    <source>
        <dbReference type="EMBL" id="KUJ14965.1"/>
    </source>
</evidence>
<keyword evidence="3" id="KW-1185">Reference proteome</keyword>
<accession>A0A194X457</accession>
<sequence length="127" mass="14307">MVTVEHEIPSGMEYQYADHTISERPGPILKAGMGSTSQAEHPPAPSQGPNSGQYAERRRQFYIELDTIKQKKLSQASQRGGPNHALNDYQLQLEILELENKKRHLQRRIDQDAGQAIASPLVSKFQQ</sequence>
<gene>
    <name evidence="2" type="ORF">LY89DRAFT_126514</name>
</gene>
<dbReference type="OrthoDB" id="3561305at2759"/>
<protein>
    <submittedName>
        <fullName evidence="2">Uncharacterized protein</fullName>
    </submittedName>
</protein>
<dbReference type="InParanoid" id="A0A194X457"/>
<dbReference type="GeneID" id="28814925"/>
<dbReference type="AlphaFoldDB" id="A0A194X457"/>
<dbReference type="RefSeq" id="XP_018069320.1">
    <property type="nucleotide sequence ID" value="XM_018205199.1"/>
</dbReference>
<proteinExistence type="predicted"/>
<name>A0A194X457_MOLSC</name>
<dbReference type="EMBL" id="KQ947419">
    <property type="protein sequence ID" value="KUJ14965.1"/>
    <property type="molecule type" value="Genomic_DNA"/>
</dbReference>
<dbReference type="KEGG" id="psco:LY89DRAFT_126514"/>
<evidence type="ECO:0000313" key="3">
    <source>
        <dbReference type="Proteomes" id="UP000070700"/>
    </source>
</evidence>
<dbReference type="Proteomes" id="UP000070700">
    <property type="component" value="Unassembled WGS sequence"/>
</dbReference>
<organism evidence="2 3">
    <name type="scientific">Mollisia scopiformis</name>
    <name type="common">Conifer needle endophyte fungus</name>
    <name type="synonym">Phialocephala scopiformis</name>
    <dbReference type="NCBI Taxonomy" id="149040"/>
    <lineage>
        <taxon>Eukaryota</taxon>
        <taxon>Fungi</taxon>
        <taxon>Dikarya</taxon>
        <taxon>Ascomycota</taxon>
        <taxon>Pezizomycotina</taxon>
        <taxon>Leotiomycetes</taxon>
        <taxon>Helotiales</taxon>
        <taxon>Mollisiaceae</taxon>
        <taxon>Mollisia</taxon>
    </lineage>
</organism>
<feature type="region of interest" description="Disordered" evidence="1">
    <location>
        <begin position="19"/>
        <end position="59"/>
    </location>
</feature>
<reference evidence="2 3" key="1">
    <citation type="submission" date="2015-10" db="EMBL/GenBank/DDBJ databases">
        <title>Full genome of DAOMC 229536 Phialocephala scopiformis, a fungal endophyte of spruce producing the potent anti-insectan compound rugulosin.</title>
        <authorList>
            <consortium name="DOE Joint Genome Institute"/>
            <person name="Walker A.K."/>
            <person name="Frasz S.L."/>
            <person name="Seifert K.A."/>
            <person name="Miller J.D."/>
            <person name="Mondo S.J."/>
            <person name="Labutti K."/>
            <person name="Lipzen A."/>
            <person name="Dockter R."/>
            <person name="Kennedy M."/>
            <person name="Grigoriev I.V."/>
            <person name="Spatafora J.W."/>
        </authorList>
    </citation>
    <scope>NUCLEOTIDE SEQUENCE [LARGE SCALE GENOMIC DNA]</scope>
    <source>
        <strain evidence="2 3">CBS 120377</strain>
    </source>
</reference>